<dbReference type="InterPro" id="IPR055343">
    <property type="entry name" value="CREG_beta-barrel"/>
</dbReference>
<dbReference type="AlphaFoldDB" id="A0A0P1I9C6"/>
<dbReference type="InterPro" id="IPR012349">
    <property type="entry name" value="Split_barrel_FMN-bd"/>
</dbReference>
<evidence type="ECO:0000259" key="1">
    <source>
        <dbReference type="Pfam" id="PF13883"/>
    </source>
</evidence>
<reference evidence="3" key="1">
    <citation type="submission" date="2015-09" db="EMBL/GenBank/DDBJ databases">
        <authorList>
            <person name="Rodrigo-Torres Lidia"/>
            <person name="Arahal R.David."/>
        </authorList>
    </citation>
    <scope>NUCLEOTIDE SEQUENCE [LARGE SCALE GENOMIC DNA]</scope>
    <source>
        <strain evidence="3">CECT 7735</strain>
    </source>
</reference>
<dbReference type="RefSeq" id="WP_058311396.1">
    <property type="nucleotide sequence ID" value="NZ_CYTW01000002.1"/>
</dbReference>
<evidence type="ECO:0000313" key="2">
    <source>
        <dbReference type="EMBL" id="CUJ99457.1"/>
    </source>
</evidence>
<proteinExistence type="predicted"/>
<accession>A0A0P1I9C6</accession>
<dbReference type="STRING" id="1715693.PH7735_02206"/>
<dbReference type="GeneID" id="83881234"/>
<sequence>MAKDNTLRPTDEAAVSQARDLIENAAFAALGVLDPVTSGPSVTRIAVAPAPDGSPVTLISSLSGHTAALRSDPRCSLLLGEPGAKGDPLTHPRLTLQCRAVFLDRDGAAHTEMRSHYLAARPKAKLYVDFADFQFVRFEITQGFMNGGFGKAYVFAASDFAPAHPTP</sequence>
<dbReference type="EMBL" id="CYTW01000002">
    <property type="protein sequence ID" value="CUJ99457.1"/>
    <property type="molecule type" value="Genomic_DNA"/>
</dbReference>
<dbReference type="PANTHER" id="PTHR13343:SF17">
    <property type="entry name" value="CELLULAR REPRESSOR OF E1A-STIMULATED GENES, ISOFORM A"/>
    <property type="match status" value="1"/>
</dbReference>
<name>A0A0P1I9C6_9RHOB</name>
<dbReference type="PANTHER" id="PTHR13343">
    <property type="entry name" value="CREG1 PROTEIN"/>
    <property type="match status" value="1"/>
</dbReference>
<dbReference type="Proteomes" id="UP000051870">
    <property type="component" value="Unassembled WGS sequence"/>
</dbReference>
<dbReference type="SUPFAM" id="SSF50475">
    <property type="entry name" value="FMN-binding split barrel"/>
    <property type="match status" value="1"/>
</dbReference>
<dbReference type="Gene3D" id="2.30.110.10">
    <property type="entry name" value="Electron Transport, Fmn-binding Protein, Chain A"/>
    <property type="match status" value="1"/>
</dbReference>
<evidence type="ECO:0000313" key="3">
    <source>
        <dbReference type="Proteomes" id="UP000051870"/>
    </source>
</evidence>
<keyword evidence="3" id="KW-1185">Reference proteome</keyword>
<dbReference type="GO" id="GO:0005737">
    <property type="term" value="C:cytoplasm"/>
    <property type="evidence" value="ECO:0007669"/>
    <property type="project" value="UniProtKB-ARBA"/>
</dbReference>
<protein>
    <submittedName>
        <fullName evidence="2">Heme utilization protein HutZ</fullName>
    </submittedName>
</protein>
<gene>
    <name evidence="2" type="ORF">PH7735_02206</name>
</gene>
<feature type="domain" description="CREG-like beta-barrel" evidence="1">
    <location>
        <begin position="9"/>
        <end position="153"/>
    </location>
</feature>
<organism evidence="2 3">
    <name type="scientific">Shimia thalassica</name>
    <dbReference type="NCBI Taxonomy" id="1715693"/>
    <lineage>
        <taxon>Bacteria</taxon>
        <taxon>Pseudomonadati</taxon>
        <taxon>Pseudomonadota</taxon>
        <taxon>Alphaproteobacteria</taxon>
        <taxon>Rhodobacterales</taxon>
        <taxon>Roseobacteraceae</taxon>
    </lineage>
</organism>
<dbReference type="Pfam" id="PF13883">
    <property type="entry name" value="CREG_beta-barrel"/>
    <property type="match status" value="1"/>
</dbReference>